<evidence type="ECO:0000313" key="2">
    <source>
        <dbReference type="Proteomes" id="UP001570846"/>
    </source>
</evidence>
<dbReference type="RefSeq" id="WP_188686478.1">
    <property type="nucleotide sequence ID" value="NZ_BMMG01000002.1"/>
</dbReference>
<keyword evidence="2" id="KW-1185">Reference proteome</keyword>
<dbReference type="Proteomes" id="UP001570846">
    <property type="component" value="Unassembled WGS sequence"/>
</dbReference>
<reference evidence="1 2" key="1">
    <citation type="submission" date="2024-08" db="EMBL/GenBank/DDBJ databases">
        <authorList>
            <person name="Wei W."/>
        </authorList>
    </citation>
    <scope>NUCLEOTIDE SEQUENCE [LARGE SCALE GENOMIC DNA]</scope>
    <source>
        <strain evidence="1 2">XU2</strain>
    </source>
</reference>
<protein>
    <submittedName>
        <fullName evidence="1">Uncharacterized protein</fullName>
    </submittedName>
</protein>
<organism evidence="1 2">
    <name type="scientific">Rufibacter glacialis</name>
    <dbReference type="NCBI Taxonomy" id="1259555"/>
    <lineage>
        <taxon>Bacteria</taxon>
        <taxon>Pseudomonadati</taxon>
        <taxon>Bacteroidota</taxon>
        <taxon>Cytophagia</taxon>
        <taxon>Cytophagales</taxon>
        <taxon>Hymenobacteraceae</taxon>
        <taxon>Rufibacter</taxon>
    </lineage>
</organism>
<evidence type="ECO:0000313" key="1">
    <source>
        <dbReference type="EMBL" id="MFA1770146.1"/>
    </source>
</evidence>
<comment type="caution">
    <text evidence="1">The sequence shown here is derived from an EMBL/GenBank/DDBJ whole genome shotgun (WGS) entry which is preliminary data.</text>
</comment>
<name>A0ABV4RAP4_9BACT</name>
<sequence length="48" mass="5461">MDLEKFWGMAVSPLFSGKQAKKQAAIDNQQLKRQAEFSGDRLFPKFTA</sequence>
<gene>
    <name evidence="1" type="ORF">ACD591_02490</name>
</gene>
<accession>A0ABV4RAP4</accession>
<dbReference type="EMBL" id="JBGOGF010000001">
    <property type="protein sequence ID" value="MFA1770146.1"/>
    <property type="molecule type" value="Genomic_DNA"/>
</dbReference>
<proteinExistence type="predicted"/>